<reference evidence="1 2" key="1">
    <citation type="journal article" date="2022" name="Plant J.">
        <title>Chromosome-level genome of Camellia lanceoleosa provides a valuable resource for understanding genome evolution and self-incompatibility.</title>
        <authorList>
            <person name="Gong W."/>
            <person name="Xiao S."/>
            <person name="Wang L."/>
            <person name="Liao Z."/>
            <person name="Chang Y."/>
            <person name="Mo W."/>
            <person name="Hu G."/>
            <person name="Li W."/>
            <person name="Zhao G."/>
            <person name="Zhu H."/>
            <person name="Hu X."/>
            <person name="Ji K."/>
            <person name="Xiang X."/>
            <person name="Song Q."/>
            <person name="Yuan D."/>
            <person name="Jin S."/>
            <person name="Zhang L."/>
        </authorList>
    </citation>
    <scope>NUCLEOTIDE SEQUENCE [LARGE SCALE GENOMIC DNA]</scope>
    <source>
        <strain evidence="1">SQ_2022a</strain>
    </source>
</reference>
<name>A0ACC0FJT0_9ERIC</name>
<proteinExistence type="predicted"/>
<dbReference type="Proteomes" id="UP001060215">
    <property type="component" value="Chromosome 14"/>
</dbReference>
<sequence>MTAIITPIVTTIYKPSKRFAPYKQRSIQILKPEAEPRVLVCIHTPPSVPTIINLLEASHPTKNSPFCIYVLHLVELTGRAFAMLIVQSTQGSGSPPSTGPKPNPTKLSMPLKTSNNASLVSPSILSPPSLPTPRCTRTFATWQRTSMLPSSSFLFTKQAMDGGMQVANAAFRSINQNVLANAPCLVGILVDRGLTGSTRLGASNQVSHQVDVLFFGGADDRVALSYAWRMSEHHGISLTVMQFIAGDNAIDPTRVETSAEPSSPTTLTMVTDSDRDKQLDEDYIKEFRARTVNDSIIYKENVVNNGEDTMAAIRSIDNTLYEDKAWCRRSQQG</sequence>
<keyword evidence="2" id="KW-1185">Reference proteome</keyword>
<organism evidence="1 2">
    <name type="scientific">Camellia lanceoleosa</name>
    <dbReference type="NCBI Taxonomy" id="1840588"/>
    <lineage>
        <taxon>Eukaryota</taxon>
        <taxon>Viridiplantae</taxon>
        <taxon>Streptophyta</taxon>
        <taxon>Embryophyta</taxon>
        <taxon>Tracheophyta</taxon>
        <taxon>Spermatophyta</taxon>
        <taxon>Magnoliopsida</taxon>
        <taxon>eudicotyledons</taxon>
        <taxon>Gunneridae</taxon>
        <taxon>Pentapetalae</taxon>
        <taxon>asterids</taxon>
        <taxon>Ericales</taxon>
        <taxon>Theaceae</taxon>
        <taxon>Camellia</taxon>
    </lineage>
</organism>
<evidence type="ECO:0000313" key="2">
    <source>
        <dbReference type="Proteomes" id="UP001060215"/>
    </source>
</evidence>
<dbReference type="EMBL" id="CM045771">
    <property type="protein sequence ID" value="KAI7989051.1"/>
    <property type="molecule type" value="Genomic_DNA"/>
</dbReference>
<evidence type="ECO:0000313" key="1">
    <source>
        <dbReference type="EMBL" id="KAI7989051.1"/>
    </source>
</evidence>
<comment type="caution">
    <text evidence="1">The sequence shown here is derived from an EMBL/GenBank/DDBJ whole genome shotgun (WGS) entry which is preliminary data.</text>
</comment>
<accession>A0ACC0FJT0</accession>
<gene>
    <name evidence="1" type="ORF">LOK49_LG13G01439</name>
</gene>
<protein>
    <submittedName>
        <fullName evidence="1">Cation/H(+) antiporter 15</fullName>
    </submittedName>
</protein>